<reference evidence="9" key="1">
    <citation type="journal article" date="2019" name="Int. J. Syst. Evol. Microbiol.">
        <title>The Global Catalogue of Microorganisms (GCM) 10K type strain sequencing project: providing services to taxonomists for standard genome sequencing and annotation.</title>
        <authorList>
            <consortium name="The Broad Institute Genomics Platform"/>
            <consortium name="The Broad Institute Genome Sequencing Center for Infectious Disease"/>
            <person name="Wu L."/>
            <person name="Ma J."/>
        </authorList>
    </citation>
    <scope>NUCLEOTIDE SEQUENCE [LARGE SCALE GENOMIC DNA]</scope>
    <source>
        <strain evidence="9">WYCCWR 12678</strain>
    </source>
</reference>
<dbReference type="Proteomes" id="UP001596002">
    <property type="component" value="Unassembled WGS sequence"/>
</dbReference>
<dbReference type="SUPFAM" id="SSF52540">
    <property type="entry name" value="P-loop containing nucleoside triphosphate hydrolases"/>
    <property type="match status" value="1"/>
</dbReference>
<evidence type="ECO:0000259" key="7">
    <source>
        <dbReference type="PROSITE" id="PS51705"/>
    </source>
</evidence>
<evidence type="ECO:0000313" key="8">
    <source>
        <dbReference type="EMBL" id="MFC4766409.1"/>
    </source>
</evidence>
<sequence>MPDTEISKERALLVGLHIGKQSSVVWQMAFDELAGLVETAGAEVVSTIKQSRDVPEPATYIGKGKLQELTALVRELEANLVVFDSELSPAQVRNLEQILPCKVLDRTQVILDIFAGRAQTKEGKLQVELAQLSYLLPRLTGKGIELSRLGGGIGTRGPGETKLEADRRRIRDRISDLKRELREVRRHREVQRQQRKKRDIPVIALVGYTNAGKSSLLRAIVERVGSGSKDVAEGKNRLFDTLDPTARRTMLPDGRTAIFTDTVGFIQQLPHQLVDAFRATLEETVESDLLLHVVDASHPAYDVQMQTVYDVLDELGVKNKPIITVFNKIDIVSNKLLADDPQANHTVRLSAKTGEGIPGLIRLISEWSNRSAVTMQVLMPYNEGPFVARLHAECKIYHQEFLEEGILLKLDAKPEFVDRLTRYKVT</sequence>
<dbReference type="InterPro" id="IPR030394">
    <property type="entry name" value="G_HFLX_dom"/>
</dbReference>
<dbReference type="HAMAP" id="MF_00900">
    <property type="entry name" value="GTPase_HflX"/>
    <property type="match status" value="1"/>
</dbReference>
<dbReference type="RefSeq" id="WP_380024251.1">
    <property type="nucleotide sequence ID" value="NZ_JBHSHC010000016.1"/>
</dbReference>
<evidence type="ECO:0000256" key="4">
    <source>
        <dbReference type="ARBA" id="ARBA00023134"/>
    </source>
</evidence>
<evidence type="ECO:0000256" key="6">
    <source>
        <dbReference type="SAM" id="Coils"/>
    </source>
</evidence>
<keyword evidence="9" id="KW-1185">Reference proteome</keyword>
<dbReference type="InterPro" id="IPR042108">
    <property type="entry name" value="GTPase_HflX_N_sf"/>
</dbReference>
<evidence type="ECO:0000256" key="3">
    <source>
        <dbReference type="ARBA" id="ARBA00022842"/>
    </source>
</evidence>
<organism evidence="8 9">
    <name type="scientific">Effusibacillus consociatus</name>
    <dbReference type="NCBI Taxonomy" id="1117041"/>
    <lineage>
        <taxon>Bacteria</taxon>
        <taxon>Bacillati</taxon>
        <taxon>Bacillota</taxon>
        <taxon>Bacilli</taxon>
        <taxon>Bacillales</taxon>
        <taxon>Alicyclobacillaceae</taxon>
        <taxon>Effusibacillus</taxon>
    </lineage>
</organism>
<dbReference type="Gene3D" id="6.10.250.2860">
    <property type="match status" value="1"/>
</dbReference>
<dbReference type="NCBIfam" id="TIGR03156">
    <property type="entry name" value="GTP_HflX"/>
    <property type="match status" value="1"/>
</dbReference>
<comment type="subcellular location">
    <subcellularLocation>
        <location evidence="5">Cytoplasm</location>
    </subcellularLocation>
    <text evidence="5">May associate with membranes.</text>
</comment>
<dbReference type="InterPro" id="IPR027417">
    <property type="entry name" value="P-loop_NTPase"/>
</dbReference>
<keyword evidence="5" id="KW-0963">Cytoplasm</keyword>
<name>A0ABV9PY06_9BACL</name>
<comment type="similarity">
    <text evidence="5">Belongs to the TRAFAC class OBG-HflX-like GTPase superfamily. HflX GTPase family.</text>
</comment>
<keyword evidence="6" id="KW-0175">Coiled coil</keyword>
<comment type="function">
    <text evidence="5">GTPase that associates with the 50S ribosomal subunit and may have a role during protein synthesis or ribosome biogenesis.</text>
</comment>
<dbReference type="Gene3D" id="3.40.50.300">
    <property type="entry name" value="P-loop containing nucleotide triphosphate hydrolases"/>
    <property type="match status" value="1"/>
</dbReference>
<comment type="caution">
    <text evidence="8">The sequence shown here is derived from an EMBL/GenBank/DDBJ whole genome shotgun (WGS) entry which is preliminary data.</text>
</comment>
<protein>
    <recommendedName>
        <fullName evidence="5">GTPase HflX</fullName>
    </recommendedName>
    <alternativeName>
        <fullName evidence="5">GTP-binding protein HflX</fullName>
    </alternativeName>
</protein>
<dbReference type="InterPro" id="IPR025121">
    <property type="entry name" value="GTPase_HflX_N"/>
</dbReference>
<dbReference type="EMBL" id="JBHSHC010000016">
    <property type="protein sequence ID" value="MFC4766409.1"/>
    <property type="molecule type" value="Genomic_DNA"/>
</dbReference>
<feature type="coiled-coil region" evidence="6">
    <location>
        <begin position="160"/>
        <end position="194"/>
    </location>
</feature>
<gene>
    <name evidence="5 8" type="primary">hflX</name>
    <name evidence="8" type="ORF">ACFO8Q_03225</name>
</gene>
<dbReference type="Pfam" id="PF13167">
    <property type="entry name" value="GTP-bdg_N"/>
    <property type="match status" value="1"/>
</dbReference>
<dbReference type="PANTHER" id="PTHR10229">
    <property type="entry name" value="GTP-BINDING PROTEIN HFLX"/>
    <property type="match status" value="1"/>
</dbReference>
<dbReference type="Pfam" id="PF01926">
    <property type="entry name" value="MMR_HSR1"/>
    <property type="match status" value="1"/>
</dbReference>
<evidence type="ECO:0000256" key="2">
    <source>
        <dbReference type="ARBA" id="ARBA00022741"/>
    </source>
</evidence>
<dbReference type="Gene3D" id="3.40.50.11060">
    <property type="entry name" value="GTPase HflX, N-terminal domain"/>
    <property type="match status" value="1"/>
</dbReference>
<dbReference type="PIRSF" id="PIRSF006809">
    <property type="entry name" value="GTP-binding_hflX_prd"/>
    <property type="match status" value="1"/>
</dbReference>
<proteinExistence type="inferred from homology"/>
<evidence type="ECO:0000256" key="1">
    <source>
        <dbReference type="ARBA" id="ARBA00022723"/>
    </source>
</evidence>
<keyword evidence="4 5" id="KW-0342">GTP-binding</keyword>
<evidence type="ECO:0000256" key="5">
    <source>
        <dbReference type="HAMAP-Rule" id="MF_00900"/>
    </source>
</evidence>
<dbReference type="CDD" id="cd01878">
    <property type="entry name" value="HflX"/>
    <property type="match status" value="1"/>
</dbReference>
<feature type="domain" description="Hflx-type G" evidence="7">
    <location>
        <begin position="201"/>
        <end position="372"/>
    </location>
</feature>
<keyword evidence="3" id="KW-0460">Magnesium</keyword>
<comment type="subunit">
    <text evidence="5">Monomer. Associates with the 50S ribosomal subunit.</text>
</comment>
<dbReference type="InterPro" id="IPR016496">
    <property type="entry name" value="GTPase_HflX"/>
</dbReference>
<dbReference type="InterPro" id="IPR006073">
    <property type="entry name" value="GTP-bd"/>
</dbReference>
<keyword evidence="2 5" id="KW-0547">Nucleotide-binding</keyword>
<dbReference type="PANTHER" id="PTHR10229:SF0">
    <property type="entry name" value="GTP-BINDING PROTEIN 6-RELATED"/>
    <property type="match status" value="1"/>
</dbReference>
<dbReference type="InterPro" id="IPR032305">
    <property type="entry name" value="GTP-bd_M"/>
</dbReference>
<evidence type="ECO:0000313" key="9">
    <source>
        <dbReference type="Proteomes" id="UP001596002"/>
    </source>
</evidence>
<accession>A0ABV9PY06</accession>
<dbReference type="PROSITE" id="PS51705">
    <property type="entry name" value="G_HFLX"/>
    <property type="match status" value="1"/>
</dbReference>
<dbReference type="Pfam" id="PF16360">
    <property type="entry name" value="GTP-bdg_M"/>
    <property type="match status" value="1"/>
</dbReference>
<keyword evidence="1" id="KW-0479">Metal-binding</keyword>
<dbReference type="PRINTS" id="PR00326">
    <property type="entry name" value="GTP1OBG"/>
</dbReference>